<evidence type="ECO:0000313" key="3">
    <source>
        <dbReference type="EMBL" id="KGG91927.1"/>
    </source>
</evidence>
<comment type="caution">
    <text evidence="3">The sequence shown here is derived from an EMBL/GenBank/DDBJ whole genome shotgun (WGS) entry which is preliminary data.</text>
</comment>
<gene>
    <name evidence="3" type="ORF">P245_13205</name>
</gene>
<evidence type="ECO:0000256" key="1">
    <source>
        <dbReference type="SAM" id="MobiDB-lite"/>
    </source>
</evidence>
<feature type="region of interest" description="Disordered" evidence="1">
    <location>
        <begin position="136"/>
        <end position="253"/>
    </location>
</feature>
<dbReference type="Proteomes" id="UP000029567">
    <property type="component" value="Unassembled WGS sequence"/>
</dbReference>
<feature type="region of interest" description="Disordered" evidence="1">
    <location>
        <begin position="46"/>
        <end position="66"/>
    </location>
</feature>
<protein>
    <submittedName>
        <fullName evidence="3">Uncharacterized protein</fullName>
    </submittedName>
</protein>
<feature type="compositionally biased region" description="Basic and acidic residues" evidence="1">
    <location>
        <begin position="208"/>
        <end position="242"/>
    </location>
</feature>
<evidence type="ECO:0000256" key="2">
    <source>
        <dbReference type="SAM" id="SignalP"/>
    </source>
</evidence>
<reference evidence="3 4" key="1">
    <citation type="submission" date="2013-09" db="EMBL/GenBank/DDBJ databases">
        <title>High correlation between genotypes and phenotypes of environmental bacteria Comamonas testosteroni strains.</title>
        <authorList>
            <person name="Liu L."/>
            <person name="Zhu W."/>
            <person name="Xia X."/>
            <person name="Xu B."/>
            <person name="Luo M."/>
            <person name="Wang G."/>
        </authorList>
    </citation>
    <scope>NUCLEOTIDE SEQUENCE [LARGE SCALE GENOMIC DNA]</scope>
    <source>
        <strain evidence="3 4">JL14</strain>
    </source>
</reference>
<feature type="signal peptide" evidence="2">
    <location>
        <begin position="1"/>
        <end position="33"/>
    </location>
</feature>
<dbReference type="EMBL" id="AWTN01000091">
    <property type="protein sequence ID" value="KGG91927.1"/>
    <property type="molecule type" value="Genomic_DNA"/>
</dbReference>
<feature type="compositionally biased region" description="Low complexity" evidence="1">
    <location>
        <begin position="173"/>
        <end position="188"/>
    </location>
</feature>
<name>A0A0E3BK59_9BURK</name>
<dbReference type="RefSeq" id="WP_034379633.1">
    <property type="nucleotide sequence ID" value="NZ_AWTN01000091.1"/>
</dbReference>
<proteinExistence type="predicted"/>
<organism evidence="3 4">
    <name type="scientific">Comamonas thiooxydans</name>
    <dbReference type="NCBI Taxonomy" id="363952"/>
    <lineage>
        <taxon>Bacteria</taxon>
        <taxon>Pseudomonadati</taxon>
        <taxon>Pseudomonadota</taxon>
        <taxon>Betaproteobacteria</taxon>
        <taxon>Burkholderiales</taxon>
        <taxon>Comamonadaceae</taxon>
        <taxon>Comamonas</taxon>
    </lineage>
</organism>
<keyword evidence="2" id="KW-0732">Signal</keyword>
<sequence length="253" mass="28089">MPTILAQLIRRRIAGFALAPLAAIWLACVPAMAQVKVDSAQQTDKQAQKEVADKARQQLHQQREAERDEILSKRAVIEQQRVADEKLCYQKFAVEGCLADARRVAREKDAPLRARELEINDAERKEKAAAKLKAIEEKKAENAAVPMKSQQREKNGKSQPQPTGPGAKPAVDEQAAQAQRQTEAQQRASKQADYVRRHEQNRVQADQGRAEREAKARADHEAKLKAAAEHKARAMQQAKERGQTAAPLPAPAP</sequence>
<accession>A0A0E3BK59</accession>
<feature type="chain" id="PRO_5002409324" evidence="2">
    <location>
        <begin position="34"/>
        <end position="253"/>
    </location>
</feature>
<evidence type="ECO:0000313" key="4">
    <source>
        <dbReference type="Proteomes" id="UP000029567"/>
    </source>
</evidence>
<dbReference type="AlphaFoldDB" id="A0A0E3BK59"/>